<feature type="compositionally biased region" description="Polar residues" evidence="1">
    <location>
        <begin position="193"/>
        <end position="213"/>
    </location>
</feature>
<evidence type="ECO:0000256" key="1">
    <source>
        <dbReference type="SAM" id="MobiDB-lite"/>
    </source>
</evidence>
<dbReference type="KEGG" id="chyd:H4K34_05120"/>
<organism evidence="2 3">
    <name type="scientific">Croceimicrobium hydrocarbonivorans</name>
    <dbReference type="NCBI Taxonomy" id="2761580"/>
    <lineage>
        <taxon>Bacteria</taxon>
        <taxon>Pseudomonadati</taxon>
        <taxon>Bacteroidota</taxon>
        <taxon>Flavobacteriia</taxon>
        <taxon>Flavobacteriales</taxon>
        <taxon>Owenweeksiaceae</taxon>
        <taxon>Croceimicrobium</taxon>
    </lineage>
</organism>
<reference evidence="2 3" key="1">
    <citation type="submission" date="2020-08" db="EMBL/GenBank/DDBJ databases">
        <title>Croceimicrobium hydrocarbonivorans gen. nov., sp. nov., a novel marine bacterium isolated from a bacterial consortium that degrades polyethylene terephthalate.</title>
        <authorList>
            <person name="Liu R."/>
        </authorList>
    </citation>
    <scope>NUCLEOTIDE SEQUENCE [LARGE SCALE GENOMIC DNA]</scope>
    <source>
        <strain evidence="2 3">A20-9</strain>
    </source>
</reference>
<protein>
    <recommendedName>
        <fullName evidence="4">Lipoprotein</fullName>
    </recommendedName>
</protein>
<accession>A0A7H0VHM7</accession>
<evidence type="ECO:0000313" key="2">
    <source>
        <dbReference type="EMBL" id="QNR25225.1"/>
    </source>
</evidence>
<dbReference type="Proteomes" id="UP000516305">
    <property type="component" value="Chromosome"/>
</dbReference>
<sequence>MKQFYRALGLGALVLLIQACTSQGPSFRKNPVDDLIKDMTEVPDFSIILYDMNFDEQSEQYQHQYRILKEPQGSDSILSETTGWLQVSPEYFNEQVDNMGMTIVSKTNGTVDKKVSPPGYNQYVGNEKYGQWRQQSDGSSFWEFYGKYAFLRSVLGFGYSPIYYGGWYDYRRNYYPYGRTYYGTTSSGRGNRFGTTGSHNSSRSTASTWNSKDQSFKNRVRSRVQRSASRSRTNRSGSRYRSGSSSRGRGFGGGK</sequence>
<dbReference type="RefSeq" id="WP_210759751.1">
    <property type="nucleotide sequence ID" value="NZ_CP060139.1"/>
</dbReference>
<evidence type="ECO:0000313" key="3">
    <source>
        <dbReference type="Proteomes" id="UP000516305"/>
    </source>
</evidence>
<dbReference type="PROSITE" id="PS51257">
    <property type="entry name" value="PROKAR_LIPOPROTEIN"/>
    <property type="match status" value="1"/>
</dbReference>
<dbReference type="EMBL" id="CP060139">
    <property type="protein sequence ID" value="QNR25225.1"/>
    <property type="molecule type" value="Genomic_DNA"/>
</dbReference>
<gene>
    <name evidence="2" type="ORF">H4K34_05120</name>
</gene>
<feature type="compositionally biased region" description="Low complexity" evidence="1">
    <location>
        <begin position="225"/>
        <end position="248"/>
    </location>
</feature>
<proteinExistence type="predicted"/>
<dbReference type="AlphaFoldDB" id="A0A7H0VHM7"/>
<name>A0A7H0VHM7_9FLAO</name>
<keyword evidence="3" id="KW-1185">Reference proteome</keyword>
<evidence type="ECO:0008006" key="4">
    <source>
        <dbReference type="Google" id="ProtNLM"/>
    </source>
</evidence>
<feature type="region of interest" description="Disordered" evidence="1">
    <location>
        <begin position="186"/>
        <end position="255"/>
    </location>
</feature>